<proteinExistence type="predicted"/>
<evidence type="ECO:0000313" key="1">
    <source>
        <dbReference type="EMBL" id="KAB7498907.1"/>
    </source>
</evidence>
<gene>
    <name evidence="1" type="ORF">Anas_07238</name>
</gene>
<comment type="caution">
    <text evidence="1">The sequence shown here is derived from an EMBL/GenBank/DDBJ whole genome shotgun (WGS) entry which is preliminary data.</text>
</comment>
<keyword evidence="2" id="KW-1185">Reference proteome</keyword>
<organism evidence="1 2">
    <name type="scientific">Armadillidium nasatum</name>
    <dbReference type="NCBI Taxonomy" id="96803"/>
    <lineage>
        <taxon>Eukaryota</taxon>
        <taxon>Metazoa</taxon>
        <taxon>Ecdysozoa</taxon>
        <taxon>Arthropoda</taxon>
        <taxon>Crustacea</taxon>
        <taxon>Multicrustacea</taxon>
        <taxon>Malacostraca</taxon>
        <taxon>Eumalacostraca</taxon>
        <taxon>Peracarida</taxon>
        <taxon>Isopoda</taxon>
        <taxon>Oniscidea</taxon>
        <taxon>Crinocheta</taxon>
        <taxon>Armadillidiidae</taxon>
        <taxon>Armadillidium</taxon>
    </lineage>
</organism>
<reference evidence="1 2" key="1">
    <citation type="journal article" date="2019" name="PLoS Biol.">
        <title>Sex chromosomes control vertical transmission of feminizing Wolbachia symbionts in an isopod.</title>
        <authorList>
            <person name="Becking T."/>
            <person name="Chebbi M.A."/>
            <person name="Giraud I."/>
            <person name="Moumen B."/>
            <person name="Laverre T."/>
            <person name="Caubet Y."/>
            <person name="Peccoud J."/>
            <person name="Gilbert C."/>
            <person name="Cordaux R."/>
        </authorList>
    </citation>
    <scope>NUCLEOTIDE SEQUENCE [LARGE SCALE GENOMIC DNA]</scope>
    <source>
        <strain evidence="1">ANa2</strain>
        <tissue evidence="1">Whole body excluding digestive tract and cuticle</tissue>
    </source>
</reference>
<evidence type="ECO:0000313" key="2">
    <source>
        <dbReference type="Proteomes" id="UP000326759"/>
    </source>
</evidence>
<sequence length="57" mass="6903">MEFYLYGHKTKKRVQLTSPRNQHRSSCNFSQDFTTIFDFENTRYCALPSGEERYFII</sequence>
<dbReference type="AlphaFoldDB" id="A0A5N5SY32"/>
<name>A0A5N5SY32_9CRUS</name>
<feature type="non-terminal residue" evidence="1">
    <location>
        <position position="57"/>
    </location>
</feature>
<dbReference type="Proteomes" id="UP000326759">
    <property type="component" value="Unassembled WGS sequence"/>
</dbReference>
<protein>
    <submittedName>
        <fullName evidence="1">Uncharacterized protein</fullName>
    </submittedName>
</protein>
<dbReference type="EMBL" id="SEYY01018858">
    <property type="protein sequence ID" value="KAB7498907.1"/>
    <property type="molecule type" value="Genomic_DNA"/>
</dbReference>
<accession>A0A5N5SY32</accession>